<comment type="caution">
    <text evidence="1">The sequence shown here is derived from an EMBL/GenBank/DDBJ whole genome shotgun (WGS) entry which is preliminary data.</text>
</comment>
<evidence type="ECO:0000313" key="2">
    <source>
        <dbReference type="Proteomes" id="UP001597053"/>
    </source>
</evidence>
<evidence type="ECO:0000313" key="1">
    <source>
        <dbReference type="EMBL" id="MFD0784619.1"/>
    </source>
</evidence>
<dbReference type="Proteomes" id="UP001597053">
    <property type="component" value="Unassembled WGS sequence"/>
</dbReference>
<accession>A0ABW3A1T1</accession>
<reference evidence="2" key="1">
    <citation type="journal article" date="2019" name="Int. J. Syst. Evol. Microbiol.">
        <title>The Global Catalogue of Microorganisms (GCM) 10K type strain sequencing project: providing services to taxonomists for standard genome sequencing and annotation.</title>
        <authorList>
            <consortium name="The Broad Institute Genomics Platform"/>
            <consortium name="The Broad Institute Genome Sequencing Center for Infectious Disease"/>
            <person name="Wu L."/>
            <person name="Ma J."/>
        </authorList>
    </citation>
    <scope>NUCLEOTIDE SEQUENCE [LARGE SCALE GENOMIC DNA]</scope>
    <source>
        <strain evidence="2">JCM 32148</strain>
    </source>
</reference>
<protein>
    <recommendedName>
        <fullName evidence="3">Peptidase MA superfamily protein</fullName>
    </recommendedName>
</protein>
<name>A0ABW3A1T1_9ACTN</name>
<evidence type="ECO:0008006" key="3">
    <source>
        <dbReference type="Google" id="ProtNLM"/>
    </source>
</evidence>
<proteinExistence type="predicted"/>
<dbReference type="EMBL" id="JBHTHM010000482">
    <property type="protein sequence ID" value="MFD0784619.1"/>
    <property type="molecule type" value="Genomic_DNA"/>
</dbReference>
<gene>
    <name evidence="1" type="ORF">ACFQZ8_11950</name>
</gene>
<keyword evidence="2" id="KW-1185">Reference proteome</keyword>
<organism evidence="1 2">
    <name type="scientific">Micromonospora azadirachtae</name>
    <dbReference type="NCBI Taxonomy" id="1970735"/>
    <lineage>
        <taxon>Bacteria</taxon>
        <taxon>Bacillati</taxon>
        <taxon>Actinomycetota</taxon>
        <taxon>Actinomycetes</taxon>
        <taxon>Micromonosporales</taxon>
        <taxon>Micromonosporaceae</taxon>
        <taxon>Micromonospora</taxon>
    </lineage>
</organism>
<sequence>MTLCAGTAIGVVVGLKDNDEAPKAATETNGVTVSQQELRDLLKEHNEALAGKDLAAFLAPFDTTDKNLVASQTRLFKNLGKLPLSVSHYETLDQQGRTSDSLGRAVTFDLDVQFVHQFDGFDLAPVVEWYRWSIRRESKGAPLKITAVTGAPLGGSSDSKTYYYPGPWDTWSDIHVERTEHVLMMAEPKHATEAKRYAPIAEAAAARNLDAWADGGATGDVPKGFVISLARGKKQLGELYQIAVEKPTEAGFSMPIPSVDPRQSGYTIGGSRVVVDLSSSFFRSGNTQGPREIFRHELAHSLVSSLEKPGEGIAASLRSGLETWTVEGFAEYLAHRGERLTESSRTGRAREFVRGGWDGKLPENFDWAIPTSRESFHYWLGHAAMTYLAEKYGEQRLFEFVVASYRGAKPDDACRKVLGVSFSQFEAGWAGYVRSQVS</sequence>